<dbReference type="KEGG" id="gax:Pan161_07130"/>
<evidence type="ECO:0000313" key="1">
    <source>
        <dbReference type="EMBL" id="QDT89088.1"/>
    </source>
</evidence>
<accession>A0A517V7V4</accession>
<dbReference type="EMBL" id="CP036343">
    <property type="protein sequence ID" value="QDT89088.1"/>
    <property type="molecule type" value="Genomic_DNA"/>
</dbReference>
<organism evidence="1 2">
    <name type="scientific">Gimesia algae</name>
    <dbReference type="NCBI Taxonomy" id="2527971"/>
    <lineage>
        <taxon>Bacteria</taxon>
        <taxon>Pseudomonadati</taxon>
        <taxon>Planctomycetota</taxon>
        <taxon>Planctomycetia</taxon>
        <taxon>Planctomycetales</taxon>
        <taxon>Planctomycetaceae</taxon>
        <taxon>Gimesia</taxon>
    </lineage>
</organism>
<dbReference type="AlphaFoldDB" id="A0A517V7V4"/>
<gene>
    <name evidence="1" type="ORF">Pan161_07130</name>
</gene>
<dbReference type="Proteomes" id="UP000316855">
    <property type="component" value="Chromosome"/>
</dbReference>
<protein>
    <submittedName>
        <fullName evidence="1">Uncharacterized protein</fullName>
    </submittedName>
</protein>
<reference evidence="1 2" key="1">
    <citation type="submission" date="2019-02" db="EMBL/GenBank/DDBJ databases">
        <title>Deep-cultivation of Planctomycetes and their phenomic and genomic characterization uncovers novel biology.</title>
        <authorList>
            <person name="Wiegand S."/>
            <person name="Jogler M."/>
            <person name="Boedeker C."/>
            <person name="Pinto D."/>
            <person name="Vollmers J."/>
            <person name="Rivas-Marin E."/>
            <person name="Kohn T."/>
            <person name="Peeters S.H."/>
            <person name="Heuer A."/>
            <person name="Rast P."/>
            <person name="Oberbeckmann S."/>
            <person name="Bunk B."/>
            <person name="Jeske O."/>
            <person name="Meyerdierks A."/>
            <person name="Storesund J.E."/>
            <person name="Kallscheuer N."/>
            <person name="Luecker S."/>
            <person name="Lage O.M."/>
            <person name="Pohl T."/>
            <person name="Merkel B.J."/>
            <person name="Hornburger P."/>
            <person name="Mueller R.-W."/>
            <person name="Bruemmer F."/>
            <person name="Labrenz M."/>
            <person name="Spormann A.M."/>
            <person name="Op den Camp H."/>
            <person name="Overmann J."/>
            <person name="Amann R."/>
            <person name="Jetten M.S.M."/>
            <person name="Mascher T."/>
            <person name="Medema M.H."/>
            <person name="Devos D.P."/>
            <person name="Kaster A.-K."/>
            <person name="Ovreas L."/>
            <person name="Rohde M."/>
            <person name="Galperin M.Y."/>
            <person name="Jogler C."/>
        </authorList>
    </citation>
    <scope>NUCLEOTIDE SEQUENCE [LARGE SCALE GENOMIC DNA]</scope>
    <source>
        <strain evidence="1 2">Pan161</strain>
    </source>
</reference>
<evidence type="ECO:0000313" key="2">
    <source>
        <dbReference type="Proteomes" id="UP000316855"/>
    </source>
</evidence>
<name>A0A517V7V4_9PLAN</name>
<sequence>MSNGEAAAQEEMVQALYAFGAEKMRDGASSQQVQAALMEEGVDQETSEMIVSQLSEARDSQQKEAAQKNMMFGALWCIGGMERG</sequence>
<proteinExistence type="predicted"/>
<keyword evidence="2" id="KW-1185">Reference proteome</keyword>
<dbReference type="OrthoDB" id="288677at2"/>
<dbReference type="RefSeq" id="WP_145224193.1">
    <property type="nucleotide sequence ID" value="NZ_CP036343.1"/>
</dbReference>